<feature type="region of interest" description="Disordered" evidence="4">
    <location>
        <begin position="955"/>
        <end position="988"/>
    </location>
</feature>
<evidence type="ECO:0000256" key="1">
    <source>
        <dbReference type="ARBA" id="ARBA00022574"/>
    </source>
</evidence>
<dbReference type="OMA" id="GIVMESP"/>
<comment type="caution">
    <text evidence="7">The sequence shown here is derived from an EMBL/GenBank/DDBJ whole genome shotgun (WGS) entry which is preliminary data.</text>
</comment>
<proteinExistence type="predicted"/>
<feature type="compositionally biased region" description="Basic and acidic residues" evidence="4">
    <location>
        <begin position="1449"/>
        <end position="1462"/>
    </location>
</feature>
<dbReference type="InterPro" id="IPR052779">
    <property type="entry name" value="WDR62"/>
</dbReference>
<dbReference type="Gene3D" id="2.130.10.10">
    <property type="entry name" value="YVTN repeat-like/Quinoprotein amine dehydrogenase"/>
    <property type="match status" value="4"/>
</dbReference>
<feature type="compositionally biased region" description="Low complexity" evidence="4">
    <location>
        <begin position="52"/>
        <end position="69"/>
    </location>
</feature>
<evidence type="ECO:0000256" key="3">
    <source>
        <dbReference type="PROSITE-ProRule" id="PRU00221"/>
    </source>
</evidence>
<feature type="domain" description="MABP1/WDR62 first WD40" evidence="5">
    <location>
        <begin position="149"/>
        <end position="472"/>
    </location>
</feature>
<feature type="compositionally biased region" description="Polar residues" evidence="4">
    <location>
        <begin position="1267"/>
        <end position="1276"/>
    </location>
</feature>
<feature type="domain" description="MABP1/WDR62 second WD40" evidence="6">
    <location>
        <begin position="480"/>
        <end position="838"/>
    </location>
</feature>
<keyword evidence="8" id="KW-1185">Reference proteome</keyword>
<dbReference type="InterPro" id="IPR056162">
    <property type="entry name" value="WD40_MABP1-WDR62_2nd"/>
</dbReference>
<dbReference type="GO" id="GO:0007099">
    <property type="term" value="P:centriole replication"/>
    <property type="evidence" value="ECO:0007669"/>
    <property type="project" value="TreeGrafter"/>
</dbReference>
<feature type="compositionally biased region" description="Acidic residues" evidence="4">
    <location>
        <begin position="1124"/>
        <end position="1133"/>
    </location>
</feature>
<evidence type="ECO:0008006" key="9">
    <source>
        <dbReference type="Google" id="ProtNLM"/>
    </source>
</evidence>
<evidence type="ECO:0000259" key="6">
    <source>
        <dbReference type="Pfam" id="PF24782"/>
    </source>
</evidence>
<organism evidence="7 8">
    <name type="scientific">Tigriopus californicus</name>
    <name type="common">Marine copepod</name>
    <dbReference type="NCBI Taxonomy" id="6832"/>
    <lineage>
        <taxon>Eukaryota</taxon>
        <taxon>Metazoa</taxon>
        <taxon>Ecdysozoa</taxon>
        <taxon>Arthropoda</taxon>
        <taxon>Crustacea</taxon>
        <taxon>Multicrustacea</taxon>
        <taxon>Hexanauplia</taxon>
        <taxon>Copepoda</taxon>
        <taxon>Harpacticoida</taxon>
        <taxon>Harpacticidae</taxon>
        <taxon>Tigriopus</taxon>
    </lineage>
</organism>
<dbReference type="Pfam" id="PF24780">
    <property type="entry name" value="WD40_MABP1-WDR62_1st"/>
    <property type="match status" value="1"/>
</dbReference>
<dbReference type="FunFam" id="2.130.10.10:FF:000046">
    <property type="entry name" value="WD repeat-containing protein 62 isoform 1"/>
    <property type="match status" value="1"/>
</dbReference>
<dbReference type="PANTHER" id="PTHR45589">
    <property type="entry name" value="WD REPEAT DOMAIN 62, ISOFORM G"/>
    <property type="match status" value="1"/>
</dbReference>
<dbReference type="PANTHER" id="PTHR45589:SF1">
    <property type="entry name" value="WD REPEAT DOMAIN 62, ISOFORM G"/>
    <property type="match status" value="1"/>
</dbReference>
<feature type="compositionally biased region" description="Basic and acidic residues" evidence="4">
    <location>
        <begin position="1"/>
        <end position="12"/>
    </location>
</feature>
<feature type="region of interest" description="Disordered" evidence="4">
    <location>
        <begin position="1603"/>
        <end position="1622"/>
    </location>
</feature>
<sequence>MIAKMPEVRSESGENNDGLLSPPSVTKSKKRVTIVEEDKDITSGDNVDHQDPNAPDNNGNDPNNNNSNTKNEDDNNQTNSKHLIPMEGDKHEILSALAAKVKIDLKRNQIKDSVGTTKHTEPLEKRFPSPVYKVKLERVLGVTVTTNAGLTCSPSSGVVAYPAGCTVVLYNPRKNRQSHLTNISRKTITSLAFSEDGRYLVTGECGHLPSVRVWDIQEKQLVAEFPGHKFGINVVSFAPNNKYVVSVGSQHDMIVNVWDWKNNVKVASNKVSTKVKAISFAENGNYFVTAGNRHVKFWYLEYSRSKYKEPVPLMGRSAILGEQRNNYFCDVACGRGEMGDSTYAITKSGLLCEFNNRRLLDKWVELRTENANCLSVGEDFIFIGCADGIVRCFSPHTLQFITTLPRTHYLGVDISKGLTISHMASHPPQARYPDATAITYDEQNFKVTVIYNDHSIYVWDIRDIKKVGKSHSFIFHSACIWGLDVYPTSDEGQKPVLPPGSFVTCSSDDTIRIWNLNQNMSNHTIYRRNIYSEDLLKTLYVDNDLNFIKEQLDNSANTEGKETNGNKETLYDQRNGVRCVRISPDGKHLASGDRSGNIRVHELQFMDELCKIEAHDAEVLCLEYSCPVGGQKSGGATRKSLLSSASRDRLIHVFNATRDYSFVTTLDDHSSSITAVRFLQSGPSQQLQMVSCGADKSIIFRDINHDAKGLPEFNRGNHVVGKTTLYDMEVDANSKHILTACQDRNIRVYTVGNGKHTRTFKGSVSEDGTLIKVTLDRSGVYAATSCTDKTLAVYDYQTGECMATMYGHSELVTGLKFTNDCRHLISVSGDGCIFVWRLPQEMTTAMTNRLVQMQSANLNRSTKAYISNEEFSPSPTPELLDPNAHALNVGGDNDYRFSIGKLPTWAKKQVVDDPNSASNAASNKGVDFPKGRWAQRVGSQGITVKSHYDSDSVIPFPAPKFDSDSKESSLEPPAHLQGQSAKDFDSEELNDYNSLSEIENLRGTSPFQGQKKKRFPVSQRLQPLPQLRVPGPNTDDSSLGSYNADATEHDADIDEFSDGLTTQDDGGESTEPEHLERTMYFGQADEKPSEYTVNAMDADELRKSQRRYKKGRGDAIGTTPSQESDLEEEEDDASTPNPDMAERSHSSMFSVSTENVDLVGRRERFLKSNFDSLSGAEDNGGPSNGRRGSSVSPSGPGPHRYTTNFMNNTISNQYREGGSAVQRNAKTIARAQSFRDEEQNRKREELQRRIEETRKKLQNIGYRSMMRGSQSISDLSNLPPEKDNNNLRGGVSGRVEDQRPRSTEPSSSNDAHLRRACSLSDLNRPAVTRRILPAPPTNVSGRQHRSERSNPKSSSSKMTRRISRENLSLTVSPSSDSIPSYMKSTSASSKKERPVGAVAPQNGKRRSSVSSVGGAQSIGDLRQIIKVDDDSSSEETNRDSSSHSRRRSNSQDRRGGTLERSPRNRMGGSISNLSSSGSPSHPSVAGNLSRSERDLTKVTKVRVRSSPKEDSVTVNQPPRQRTKMKTTTMIVNEPISTSTSSPMSHRGDIDVVRAPLNWQLAEATAKSLQLASDNLVQLYKRISLDYDLEETQRTELLRALAGSAGSAQHTLRPVAPGSNHCH</sequence>
<evidence type="ECO:0000256" key="2">
    <source>
        <dbReference type="ARBA" id="ARBA00022737"/>
    </source>
</evidence>
<dbReference type="GO" id="GO:0072686">
    <property type="term" value="C:mitotic spindle"/>
    <property type="evidence" value="ECO:0007669"/>
    <property type="project" value="TreeGrafter"/>
</dbReference>
<name>A0A553PJP4_TIGCA</name>
<feature type="repeat" description="WD" evidence="3">
    <location>
        <begin position="805"/>
        <end position="846"/>
    </location>
</feature>
<feature type="compositionally biased region" description="Low complexity" evidence="4">
    <location>
        <begin position="1467"/>
        <end position="1483"/>
    </location>
</feature>
<protein>
    <recommendedName>
        <fullName evidence="9">Mitogen-activated protein kinase-binding protein 1</fullName>
    </recommendedName>
</protein>
<evidence type="ECO:0000313" key="8">
    <source>
        <dbReference type="Proteomes" id="UP000318571"/>
    </source>
</evidence>
<feature type="repeat" description="WD" evidence="3">
    <location>
        <begin position="502"/>
        <end position="524"/>
    </location>
</feature>
<feature type="compositionally biased region" description="Low complexity" evidence="4">
    <location>
        <begin position="1179"/>
        <end position="1198"/>
    </location>
</feature>
<dbReference type="PROSITE" id="PS50082">
    <property type="entry name" value="WD_REPEATS_2"/>
    <property type="match status" value="2"/>
</dbReference>
<feature type="compositionally biased region" description="Polar residues" evidence="4">
    <location>
        <begin position="1146"/>
        <end position="1155"/>
    </location>
</feature>
<evidence type="ECO:0000259" key="5">
    <source>
        <dbReference type="Pfam" id="PF24780"/>
    </source>
</evidence>
<feature type="compositionally biased region" description="Polar residues" evidence="4">
    <location>
        <begin position="1365"/>
        <end position="1388"/>
    </location>
</feature>
<dbReference type="Pfam" id="PF24782">
    <property type="entry name" value="WD40_MABP1-WDR62_2nd"/>
    <property type="match status" value="1"/>
</dbReference>
<dbReference type="Proteomes" id="UP000318571">
    <property type="component" value="Chromosome 11"/>
</dbReference>
<dbReference type="STRING" id="6832.A0A553PJP4"/>
<dbReference type="PROSITE" id="PS50294">
    <property type="entry name" value="WD_REPEATS_REGION"/>
    <property type="match status" value="1"/>
</dbReference>
<feature type="region of interest" description="Disordered" evidence="4">
    <location>
        <begin position="1259"/>
        <end position="1520"/>
    </location>
</feature>
<dbReference type="SMART" id="SM00320">
    <property type="entry name" value="WD40"/>
    <property type="match status" value="12"/>
</dbReference>
<dbReference type="InterPro" id="IPR056161">
    <property type="entry name" value="WD40_MABP1-WDR62_1st"/>
</dbReference>
<dbReference type="InterPro" id="IPR015943">
    <property type="entry name" value="WD40/YVTN_repeat-like_dom_sf"/>
</dbReference>
<gene>
    <name evidence="7" type="ORF">TCAL_07177</name>
</gene>
<dbReference type="InterPro" id="IPR001680">
    <property type="entry name" value="WD40_rpt"/>
</dbReference>
<evidence type="ECO:0000256" key="4">
    <source>
        <dbReference type="SAM" id="MobiDB-lite"/>
    </source>
</evidence>
<feature type="region of interest" description="Disordered" evidence="4">
    <location>
        <begin position="1"/>
        <end position="83"/>
    </location>
</feature>
<feature type="compositionally biased region" description="Basic and acidic residues" evidence="4">
    <location>
        <begin position="33"/>
        <end position="51"/>
    </location>
</feature>
<dbReference type="EMBL" id="VCGU01000003">
    <property type="protein sequence ID" value="TRY77910.1"/>
    <property type="molecule type" value="Genomic_DNA"/>
</dbReference>
<feature type="region of interest" description="Disordered" evidence="4">
    <location>
        <begin position="913"/>
        <end position="932"/>
    </location>
</feature>
<keyword evidence="2" id="KW-0677">Repeat</keyword>
<feature type="compositionally biased region" description="Basic and acidic residues" evidence="4">
    <location>
        <begin position="1423"/>
        <end position="1442"/>
    </location>
</feature>
<keyword evidence="1 3" id="KW-0853">WD repeat</keyword>
<reference evidence="7 8" key="1">
    <citation type="journal article" date="2018" name="Nat. Ecol. Evol.">
        <title>Genomic signatures of mitonuclear coevolution across populations of Tigriopus californicus.</title>
        <authorList>
            <person name="Barreto F.S."/>
            <person name="Watson E.T."/>
            <person name="Lima T.G."/>
            <person name="Willett C.S."/>
            <person name="Edmands S."/>
            <person name="Li W."/>
            <person name="Burton R.S."/>
        </authorList>
    </citation>
    <scope>NUCLEOTIDE SEQUENCE [LARGE SCALE GENOMIC DNA]</scope>
    <source>
        <strain evidence="7 8">San Diego</strain>
    </source>
</reference>
<evidence type="ECO:0000313" key="7">
    <source>
        <dbReference type="EMBL" id="TRY77910.1"/>
    </source>
</evidence>
<feature type="region of interest" description="Disordered" evidence="4">
    <location>
        <begin position="1000"/>
        <end position="1205"/>
    </location>
</feature>
<dbReference type="InterPro" id="IPR036322">
    <property type="entry name" value="WD40_repeat_dom_sf"/>
</dbReference>
<accession>A0A553PJP4</accession>
<dbReference type="SUPFAM" id="SSF50978">
    <property type="entry name" value="WD40 repeat-like"/>
    <property type="match status" value="2"/>
</dbReference>